<dbReference type="Gene3D" id="1.10.150.240">
    <property type="entry name" value="Putative phosphatase, domain 2"/>
    <property type="match status" value="1"/>
</dbReference>
<dbReference type="InterPro" id="IPR023214">
    <property type="entry name" value="HAD_sf"/>
</dbReference>
<dbReference type="InterPro" id="IPR011951">
    <property type="entry name" value="HAD-SF_hydro_IA_YjjG/PynA"/>
</dbReference>
<dbReference type="PANTHER" id="PTHR47478">
    <property type="match status" value="1"/>
</dbReference>
<dbReference type="InterPro" id="IPR052550">
    <property type="entry name" value="Pyrimidine_5'-ntase_YjjG"/>
</dbReference>
<dbReference type="InterPro" id="IPR006439">
    <property type="entry name" value="HAD-SF_hydro_IA"/>
</dbReference>
<dbReference type="PANTHER" id="PTHR47478:SF1">
    <property type="entry name" value="PYRIMIDINE 5'-NUCLEOTIDASE YJJG"/>
    <property type="match status" value="1"/>
</dbReference>
<sequence length="229" mass="25796">MGEIKVILWDIDGTLLNFEESEKVSIRKCFRMFGIGECTDEMLHAYSGINRSYWERLERGEITKPEVLEGRFLDFFARYHIEISAAEFNREYQLLLGDTACFCPNGKESVTACRGKVKQYAVTNGTKMAQEKKLKNSGLSDLLDGVFISEDIGVEKPAAGFFEEVFRKIGDYKRSEVLIVGDSLTSDMLGGNTMGIVTCWYNPAGKEKNVPVKTDYEIRDLQQVPGLLG</sequence>
<dbReference type="EMBL" id="DXEX01000028">
    <property type="protein sequence ID" value="HIX58300.1"/>
    <property type="molecule type" value="Genomic_DNA"/>
</dbReference>
<gene>
    <name evidence="1" type="ORF">IAA45_01080</name>
</gene>
<reference evidence="1" key="1">
    <citation type="journal article" date="2021" name="PeerJ">
        <title>Extensive microbial diversity within the chicken gut microbiome revealed by metagenomics and culture.</title>
        <authorList>
            <person name="Gilroy R."/>
            <person name="Ravi A."/>
            <person name="Getino M."/>
            <person name="Pursley I."/>
            <person name="Horton D.L."/>
            <person name="Alikhan N.F."/>
            <person name="Baker D."/>
            <person name="Gharbi K."/>
            <person name="Hall N."/>
            <person name="Watson M."/>
            <person name="Adriaenssens E.M."/>
            <person name="Foster-Nyarko E."/>
            <person name="Jarju S."/>
            <person name="Secka A."/>
            <person name="Antonio M."/>
            <person name="Oren A."/>
            <person name="Chaudhuri R.R."/>
            <person name="La Ragione R."/>
            <person name="Hildebrand F."/>
            <person name="Pallen M.J."/>
        </authorList>
    </citation>
    <scope>NUCLEOTIDE SEQUENCE</scope>
    <source>
        <strain evidence="1">ChiSjej1B19-8411</strain>
    </source>
</reference>
<dbReference type="InterPro" id="IPR036412">
    <property type="entry name" value="HAD-like_sf"/>
</dbReference>
<dbReference type="NCBIfam" id="TIGR02254">
    <property type="entry name" value="YjjG_YfnB"/>
    <property type="match status" value="1"/>
</dbReference>
<dbReference type="SUPFAM" id="SSF56784">
    <property type="entry name" value="HAD-like"/>
    <property type="match status" value="1"/>
</dbReference>
<comment type="caution">
    <text evidence="1">The sequence shown here is derived from an EMBL/GenBank/DDBJ whole genome shotgun (WGS) entry which is preliminary data.</text>
</comment>
<proteinExistence type="predicted"/>
<protein>
    <submittedName>
        <fullName evidence="1">YjjG family noncanonical pyrimidine nucleotidase</fullName>
    </submittedName>
</protein>
<evidence type="ECO:0000313" key="1">
    <source>
        <dbReference type="EMBL" id="HIX58300.1"/>
    </source>
</evidence>
<dbReference type="PROSITE" id="PS01228">
    <property type="entry name" value="COF_1"/>
    <property type="match status" value="1"/>
</dbReference>
<reference evidence="1" key="2">
    <citation type="submission" date="2021-04" db="EMBL/GenBank/DDBJ databases">
        <authorList>
            <person name="Gilroy R."/>
        </authorList>
    </citation>
    <scope>NUCLEOTIDE SEQUENCE</scope>
    <source>
        <strain evidence="1">ChiSjej1B19-8411</strain>
    </source>
</reference>
<dbReference type="SFLD" id="SFLDS00003">
    <property type="entry name" value="Haloacid_Dehalogenase"/>
    <property type="match status" value="1"/>
</dbReference>
<evidence type="ECO:0000313" key="2">
    <source>
        <dbReference type="Proteomes" id="UP000886817"/>
    </source>
</evidence>
<accession>A0A9D2B231</accession>
<dbReference type="InterPro" id="IPR023198">
    <property type="entry name" value="PGP-like_dom2"/>
</dbReference>
<name>A0A9D2B231_9FIRM</name>
<dbReference type="AlphaFoldDB" id="A0A9D2B231"/>
<dbReference type="Gene3D" id="3.40.50.1000">
    <property type="entry name" value="HAD superfamily/HAD-like"/>
    <property type="match status" value="1"/>
</dbReference>
<dbReference type="GO" id="GO:0008253">
    <property type="term" value="F:5'-nucleotidase activity"/>
    <property type="evidence" value="ECO:0007669"/>
    <property type="project" value="InterPro"/>
</dbReference>
<dbReference type="SFLD" id="SFLDG01129">
    <property type="entry name" value="C1.5:_HAD__Beta-PGM__Phosphata"/>
    <property type="match status" value="1"/>
</dbReference>
<dbReference type="NCBIfam" id="TIGR01549">
    <property type="entry name" value="HAD-SF-IA-v1"/>
    <property type="match status" value="1"/>
</dbReference>
<dbReference type="Pfam" id="PF00702">
    <property type="entry name" value="Hydrolase"/>
    <property type="match status" value="1"/>
</dbReference>
<organism evidence="1 2">
    <name type="scientific">Candidatus Blautia gallistercoris</name>
    <dbReference type="NCBI Taxonomy" id="2838490"/>
    <lineage>
        <taxon>Bacteria</taxon>
        <taxon>Bacillati</taxon>
        <taxon>Bacillota</taxon>
        <taxon>Clostridia</taxon>
        <taxon>Lachnospirales</taxon>
        <taxon>Lachnospiraceae</taxon>
        <taxon>Blautia</taxon>
    </lineage>
</organism>
<dbReference type="Proteomes" id="UP000886817">
    <property type="component" value="Unassembled WGS sequence"/>
</dbReference>